<evidence type="ECO:0000256" key="5">
    <source>
        <dbReference type="SAM" id="SignalP"/>
    </source>
</evidence>
<dbReference type="Gene3D" id="3.10.105.10">
    <property type="entry name" value="Dipeptide-binding Protein, Domain 3"/>
    <property type="match status" value="1"/>
</dbReference>
<evidence type="ECO:0000256" key="1">
    <source>
        <dbReference type="ARBA" id="ARBA00004196"/>
    </source>
</evidence>
<dbReference type="PATRIC" id="fig|1423735.3.peg.836"/>
<feature type="domain" description="Solute-binding protein family 5" evidence="6">
    <location>
        <begin position="81"/>
        <end position="527"/>
    </location>
</feature>
<dbReference type="EMBL" id="AZFX01000095">
    <property type="protein sequence ID" value="KRM07865.1"/>
    <property type="molecule type" value="Genomic_DNA"/>
</dbReference>
<comment type="similarity">
    <text evidence="2">Belongs to the bacterial solute-binding protein 5 family.</text>
</comment>
<evidence type="ECO:0000259" key="6">
    <source>
        <dbReference type="Pfam" id="PF00496"/>
    </source>
</evidence>
<dbReference type="Proteomes" id="UP000051315">
    <property type="component" value="Unassembled WGS sequence"/>
</dbReference>
<dbReference type="Gene3D" id="3.40.190.10">
    <property type="entry name" value="Periplasmic binding protein-like II"/>
    <property type="match status" value="1"/>
</dbReference>
<dbReference type="GO" id="GO:0015833">
    <property type="term" value="P:peptide transport"/>
    <property type="evidence" value="ECO:0007669"/>
    <property type="project" value="TreeGrafter"/>
</dbReference>
<sequence length="660" mass="72162">MKWQKKGLMATMLVSIALLGAACGNKSAADGGSSDKAPTTYAYVYGTDPTTFDYTVTSRATNSAHTQEFMEGLLTRNKYGELVPGVAKSWDVSKDGLTYTYHLRSDDKWTDSEGNEQGTVKAQDFVTGLKHAVDAKSETLYVVQGSIKGLDDYVSGKTKDFSKVGVKAVDDHTLQYTLNAPETYWNSKLTYGVMYPVKESFLKSKGADFGKPASNGILYNGPYLLSNFTAKSVIEYKENPNYWDKKNVHVKTVKLTYNDGSNPDELYKSFIKGDYTAARVYPTSADYKNVLKKSKNNIVWSSQDASTYNFTFNLNRGSYNATSKKTSKEKEDTKKAVLNRNFRLAIQFAFNKTTYNAQANGEGGAKKSLRNMLTPPEFVSVDGKEYGDQVEKDLVSEDSEAWKGVSLANAQDGTYNVKKAKEYMAKAKKELEAEGVSFPIHLDLPADQKAVLTLNQSKSFKSTVEKNLGTKNVKVDIQLLSEDKYLVATYQATSGEASDFDISNASGWSPDYDDPSTYLEIYNPETGSMLQTLGLDASATVQGADKGAAAKKAVGFEEYVSLLAKAEAIKTDANARYKAFAKAEAWLLNSGIQIPVHSAGGSPSVTKVVPYTSAYALSGLASTYKGMKLQAKPVTVAQKAKAKKAWEAKRAEIAEKAAKD</sequence>
<dbReference type="PANTHER" id="PTHR30290:SF10">
    <property type="entry name" value="PERIPLASMIC OLIGOPEPTIDE-BINDING PROTEIN-RELATED"/>
    <property type="match status" value="1"/>
</dbReference>
<dbReference type="STRING" id="1423735.FC15_GL000803"/>
<organism evidence="7 8">
    <name type="scientific">Lapidilactobacillus concavus DSM 17758</name>
    <dbReference type="NCBI Taxonomy" id="1423735"/>
    <lineage>
        <taxon>Bacteria</taxon>
        <taxon>Bacillati</taxon>
        <taxon>Bacillota</taxon>
        <taxon>Bacilli</taxon>
        <taxon>Lactobacillales</taxon>
        <taxon>Lactobacillaceae</taxon>
        <taxon>Lapidilactobacillus</taxon>
    </lineage>
</organism>
<keyword evidence="4 5" id="KW-0732">Signal</keyword>
<dbReference type="CDD" id="cd08504">
    <property type="entry name" value="PBP2_OppA"/>
    <property type="match status" value="1"/>
</dbReference>
<comment type="subcellular location">
    <subcellularLocation>
        <location evidence="1">Cell envelope</location>
    </subcellularLocation>
</comment>
<dbReference type="SUPFAM" id="SSF53850">
    <property type="entry name" value="Periplasmic binding protein-like II"/>
    <property type="match status" value="1"/>
</dbReference>
<dbReference type="InterPro" id="IPR000914">
    <property type="entry name" value="SBP_5_dom"/>
</dbReference>
<evidence type="ECO:0000313" key="7">
    <source>
        <dbReference type="EMBL" id="KRM07865.1"/>
    </source>
</evidence>
<evidence type="ECO:0000256" key="4">
    <source>
        <dbReference type="ARBA" id="ARBA00022729"/>
    </source>
</evidence>
<dbReference type="GO" id="GO:0030313">
    <property type="term" value="C:cell envelope"/>
    <property type="evidence" value="ECO:0007669"/>
    <property type="project" value="UniProtKB-SubCell"/>
</dbReference>
<dbReference type="Gene3D" id="3.90.76.10">
    <property type="entry name" value="Dipeptide-binding Protein, Domain 1"/>
    <property type="match status" value="1"/>
</dbReference>
<comment type="caution">
    <text evidence="7">The sequence shown here is derived from an EMBL/GenBank/DDBJ whole genome shotgun (WGS) entry which is preliminary data.</text>
</comment>
<dbReference type="OrthoDB" id="2255988at2"/>
<dbReference type="AlphaFoldDB" id="A0A0R1VXS7"/>
<name>A0A0R1VXS7_9LACO</name>
<evidence type="ECO:0000313" key="8">
    <source>
        <dbReference type="Proteomes" id="UP000051315"/>
    </source>
</evidence>
<dbReference type="PANTHER" id="PTHR30290">
    <property type="entry name" value="PERIPLASMIC BINDING COMPONENT OF ABC TRANSPORTER"/>
    <property type="match status" value="1"/>
</dbReference>
<evidence type="ECO:0000256" key="3">
    <source>
        <dbReference type="ARBA" id="ARBA00022448"/>
    </source>
</evidence>
<feature type="signal peptide" evidence="5">
    <location>
        <begin position="1"/>
        <end position="28"/>
    </location>
</feature>
<keyword evidence="8" id="KW-1185">Reference proteome</keyword>
<dbReference type="PROSITE" id="PS51257">
    <property type="entry name" value="PROKAR_LIPOPROTEIN"/>
    <property type="match status" value="1"/>
</dbReference>
<accession>A0A0R1VXS7</accession>
<evidence type="ECO:0000256" key="2">
    <source>
        <dbReference type="ARBA" id="ARBA00005695"/>
    </source>
</evidence>
<dbReference type="InterPro" id="IPR039424">
    <property type="entry name" value="SBP_5"/>
</dbReference>
<dbReference type="Pfam" id="PF00496">
    <property type="entry name" value="SBP_bac_5"/>
    <property type="match status" value="1"/>
</dbReference>
<reference evidence="7 8" key="1">
    <citation type="journal article" date="2015" name="Genome Announc.">
        <title>Expanding the biotechnology potential of lactobacilli through comparative genomics of 213 strains and associated genera.</title>
        <authorList>
            <person name="Sun Z."/>
            <person name="Harris H.M."/>
            <person name="McCann A."/>
            <person name="Guo C."/>
            <person name="Argimon S."/>
            <person name="Zhang W."/>
            <person name="Yang X."/>
            <person name="Jeffery I.B."/>
            <person name="Cooney J.C."/>
            <person name="Kagawa T.F."/>
            <person name="Liu W."/>
            <person name="Song Y."/>
            <person name="Salvetti E."/>
            <person name="Wrobel A."/>
            <person name="Rasinkangas P."/>
            <person name="Parkhill J."/>
            <person name="Rea M.C."/>
            <person name="O'Sullivan O."/>
            <person name="Ritari J."/>
            <person name="Douillard F.P."/>
            <person name="Paul Ross R."/>
            <person name="Yang R."/>
            <person name="Briner A.E."/>
            <person name="Felis G.E."/>
            <person name="de Vos W.M."/>
            <person name="Barrangou R."/>
            <person name="Klaenhammer T.R."/>
            <person name="Caufield P.W."/>
            <person name="Cui Y."/>
            <person name="Zhang H."/>
            <person name="O'Toole P.W."/>
        </authorList>
    </citation>
    <scope>NUCLEOTIDE SEQUENCE [LARGE SCALE GENOMIC DNA]</scope>
    <source>
        <strain evidence="7 8">DSM 17758</strain>
    </source>
</reference>
<proteinExistence type="inferred from homology"/>
<feature type="chain" id="PRO_5006412458" evidence="5">
    <location>
        <begin position="29"/>
        <end position="660"/>
    </location>
</feature>
<keyword evidence="3" id="KW-0813">Transport</keyword>
<gene>
    <name evidence="7" type="ORF">FC15_GL000803</name>
</gene>
<dbReference type="RefSeq" id="WP_057825836.1">
    <property type="nucleotide sequence ID" value="NZ_AZFX01000095.1"/>
</dbReference>
<dbReference type="GO" id="GO:1904680">
    <property type="term" value="F:peptide transmembrane transporter activity"/>
    <property type="evidence" value="ECO:0007669"/>
    <property type="project" value="TreeGrafter"/>
</dbReference>
<protein>
    <submittedName>
        <fullName evidence="7">Abc-type oligopeptide transport system, periplasmic component</fullName>
    </submittedName>
</protein>